<feature type="domain" description="Fibronectin type III-like" evidence="3">
    <location>
        <begin position="701"/>
        <end position="770"/>
    </location>
</feature>
<gene>
    <name evidence="4" type="ORF">H9950_08265</name>
</gene>
<dbReference type="GO" id="GO:0008422">
    <property type="term" value="F:beta-glucosidase activity"/>
    <property type="evidence" value="ECO:0007669"/>
    <property type="project" value="TreeGrafter"/>
</dbReference>
<dbReference type="Gene3D" id="2.60.40.10">
    <property type="entry name" value="Immunoglobulins"/>
    <property type="match status" value="1"/>
</dbReference>
<reference evidence="4" key="1">
    <citation type="journal article" date="2021" name="PeerJ">
        <title>Extensive microbial diversity within the chicken gut microbiome revealed by metagenomics and culture.</title>
        <authorList>
            <person name="Gilroy R."/>
            <person name="Ravi A."/>
            <person name="Getino M."/>
            <person name="Pursley I."/>
            <person name="Horton D.L."/>
            <person name="Alikhan N.F."/>
            <person name="Baker D."/>
            <person name="Gharbi K."/>
            <person name="Hall N."/>
            <person name="Watson M."/>
            <person name="Adriaenssens E.M."/>
            <person name="Foster-Nyarko E."/>
            <person name="Jarju S."/>
            <person name="Secka A."/>
            <person name="Antonio M."/>
            <person name="Oren A."/>
            <person name="Chaudhuri R.R."/>
            <person name="La Ragione R."/>
            <person name="Hildebrand F."/>
            <person name="Pallen M.J."/>
        </authorList>
    </citation>
    <scope>NUCLEOTIDE SEQUENCE</scope>
    <source>
        <strain evidence="4">ChiHjej12B11-9795</strain>
    </source>
</reference>
<dbReference type="PRINTS" id="PR00133">
    <property type="entry name" value="GLHYDRLASE3"/>
</dbReference>
<reference evidence="4" key="2">
    <citation type="submission" date="2021-04" db="EMBL/GenBank/DDBJ databases">
        <authorList>
            <person name="Gilroy R."/>
        </authorList>
    </citation>
    <scope>NUCLEOTIDE SEQUENCE</scope>
    <source>
        <strain evidence="4">ChiHjej12B11-9795</strain>
    </source>
</reference>
<dbReference type="AlphaFoldDB" id="A0A9D2KWE6"/>
<dbReference type="InterPro" id="IPR051915">
    <property type="entry name" value="Cellulose_Degrad_GH3"/>
</dbReference>
<dbReference type="FunFam" id="2.60.40.10:FF:000495">
    <property type="entry name" value="Periplasmic beta-glucosidase"/>
    <property type="match status" value="1"/>
</dbReference>
<dbReference type="PANTHER" id="PTHR30620:SF123">
    <property type="entry name" value="BETA-XYLOSIDASE"/>
    <property type="match status" value="1"/>
</dbReference>
<dbReference type="GO" id="GO:0009251">
    <property type="term" value="P:glucan catabolic process"/>
    <property type="evidence" value="ECO:0007669"/>
    <property type="project" value="TreeGrafter"/>
</dbReference>
<evidence type="ECO:0000256" key="1">
    <source>
        <dbReference type="ARBA" id="ARBA00005336"/>
    </source>
</evidence>
<dbReference type="Proteomes" id="UP000823862">
    <property type="component" value="Unassembled WGS sequence"/>
</dbReference>
<dbReference type="InterPro" id="IPR013783">
    <property type="entry name" value="Ig-like_fold"/>
</dbReference>
<dbReference type="Gene3D" id="3.20.20.300">
    <property type="entry name" value="Glycoside hydrolase, family 3, N-terminal domain"/>
    <property type="match status" value="1"/>
</dbReference>
<dbReference type="InterPro" id="IPR002772">
    <property type="entry name" value="Glyco_hydro_3_C"/>
</dbReference>
<dbReference type="SUPFAM" id="SSF52279">
    <property type="entry name" value="Beta-D-glucan exohydrolase, C-terminal domain"/>
    <property type="match status" value="1"/>
</dbReference>
<name>A0A9D2KWE6_9BACE</name>
<protein>
    <submittedName>
        <fullName evidence="4">Glycoside hydrolase family 3 C-terminal domain-containing protein</fullName>
    </submittedName>
</protein>
<dbReference type="InterPro" id="IPR026891">
    <property type="entry name" value="Fn3-like"/>
</dbReference>
<dbReference type="PANTHER" id="PTHR30620">
    <property type="entry name" value="PERIPLASMIC BETA-GLUCOSIDASE-RELATED"/>
    <property type="match status" value="1"/>
</dbReference>
<evidence type="ECO:0000259" key="3">
    <source>
        <dbReference type="SMART" id="SM01217"/>
    </source>
</evidence>
<dbReference type="InterPro" id="IPR036881">
    <property type="entry name" value="Glyco_hydro_3_C_sf"/>
</dbReference>
<organism evidence="4 5">
    <name type="scientific">Candidatus Bacteroides avicola</name>
    <dbReference type="NCBI Taxonomy" id="2838468"/>
    <lineage>
        <taxon>Bacteria</taxon>
        <taxon>Pseudomonadati</taxon>
        <taxon>Bacteroidota</taxon>
        <taxon>Bacteroidia</taxon>
        <taxon>Bacteroidales</taxon>
        <taxon>Bacteroidaceae</taxon>
        <taxon>Bacteroides</taxon>
    </lineage>
</organism>
<sequence>MTIRTFLWALVCLCIPKVQSQEPLYRQPGAPIEDRVNDLLERMTLDEKIGQLCCPLGWPMYEKTGAQEVTCSEAFRQQMDKAPIGSYWATLRADPWTQKTLETGLNPELAAHALNALQRYAVEHTRLGIPILFAEECPHGHMAIGTTTFPTSLGQASTWNEDLIRRMGEAIGLEARVQGAHIGYGPVLDIAREPRWSRVEETFGEDPYLTGVLGTAFVEGLQGHDPKDGRHVYATLKHLAAYGIPRGGHNGNPADVGMRALLDEYLPAFQRAVEVGKAATVMTSYNSIDGIPCTANDYLLDTLLRKQWGFEGFVYSDLGSIDGMTGTVAKDKTDAAIQALQAGTDMDLGANSYSRLAEAVKQGRISEAYVDRAVARILRLKFRMGLFENPYVDPDRARKTVHSEEHRKLAREVARQSIVLLKNNGVLPLSRNLKRIAVTGPNADMIYNYLGDYTAPQERSKVVTLVDALRARLPHTTVEYVKGCAIRDTTRTDIQAAVEAAQRADVTIVAVGGSSARDFKTHYLETGVATVSAEEEELLSDMECGEGFDRSTLKLLGDQEKLIRALKATGKPLIIVYIAGRPLEMNLASEAGDALLMAWYPGEQGGHGIVDVLTGEYNPGGRLPMSIPRHVGQLPVYYSQGRQRDYMDSPGTPLYAFGYGLSYTTFAYSDLKCMPGDGTNQDVLQTVKCTVTNTGKCAGTEIVQLYINDEISSVATPPLRLKGFKRLELQPGESREVTFRLTYNDLAIHDRQMRFRVEPGVFHVRIGSSSDNLPLKGSFEVTEE</sequence>
<dbReference type="InterPro" id="IPR001764">
    <property type="entry name" value="Glyco_hydro_3_N"/>
</dbReference>
<proteinExistence type="inferred from homology"/>
<keyword evidence="2 4" id="KW-0378">Hydrolase</keyword>
<dbReference type="Pfam" id="PF00933">
    <property type="entry name" value="Glyco_hydro_3"/>
    <property type="match status" value="1"/>
</dbReference>
<comment type="similarity">
    <text evidence="1">Belongs to the glycosyl hydrolase 3 family.</text>
</comment>
<dbReference type="Pfam" id="PF01915">
    <property type="entry name" value="Glyco_hydro_3_C"/>
    <property type="match status" value="1"/>
</dbReference>
<comment type="caution">
    <text evidence="4">The sequence shown here is derived from an EMBL/GenBank/DDBJ whole genome shotgun (WGS) entry which is preliminary data.</text>
</comment>
<evidence type="ECO:0000313" key="5">
    <source>
        <dbReference type="Proteomes" id="UP000823862"/>
    </source>
</evidence>
<accession>A0A9D2KWE6</accession>
<dbReference type="Pfam" id="PF14310">
    <property type="entry name" value="Fn3-like"/>
    <property type="match status" value="1"/>
</dbReference>
<dbReference type="SMART" id="SM01217">
    <property type="entry name" value="Fn3_like"/>
    <property type="match status" value="1"/>
</dbReference>
<dbReference type="EMBL" id="DWZI01000042">
    <property type="protein sequence ID" value="HJA86164.1"/>
    <property type="molecule type" value="Genomic_DNA"/>
</dbReference>
<dbReference type="Gene3D" id="3.40.50.1700">
    <property type="entry name" value="Glycoside hydrolase family 3 C-terminal domain"/>
    <property type="match status" value="1"/>
</dbReference>
<evidence type="ECO:0000256" key="2">
    <source>
        <dbReference type="ARBA" id="ARBA00022801"/>
    </source>
</evidence>
<dbReference type="InterPro" id="IPR036962">
    <property type="entry name" value="Glyco_hydro_3_N_sf"/>
</dbReference>
<evidence type="ECO:0000313" key="4">
    <source>
        <dbReference type="EMBL" id="HJA86164.1"/>
    </source>
</evidence>
<dbReference type="InterPro" id="IPR017853">
    <property type="entry name" value="GH"/>
</dbReference>
<dbReference type="SUPFAM" id="SSF51445">
    <property type="entry name" value="(Trans)glycosidases"/>
    <property type="match status" value="1"/>
</dbReference>